<dbReference type="GO" id="GO:0008270">
    <property type="term" value="F:zinc ion binding"/>
    <property type="evidence" value="ECO:0007669"/>
    <property type="project" value="UniProtKB-KW"/>
</dbReference>
<dbReference type="PROSITE" id="PS51873">
    <property type="entry name" value="TRIAD"/>
    <property type="match status" value="1"/>
</dbReference>
<dbReference type="Gene3D" id="1.20.120.1750">
    <property type="match status" value="1"/>
</dbReference>
<organism evidence="10 11">
    <name type="scientific">Trametes pubescens</name>
    <name type="common">White-rot fungus</name>
    <dbReference type="NCBI Taxonomy" id="154538"/>
    <lineage>
        <taxon>Eukaryota</taxon>
        <taxon>Fungi</taxon>
        <taxon>Dikarya</taxon>
        <taxon>Basidiomycota</taxon>
        <taxon>Agaricomycotina</taxon>
        <taxon>Agaricomycetes</taxon>
        <taxon>Polyporales</taxon>
        <taxon>Polyporaceae</taxon>
        <taxon>Trametes</taxon>
    </lineage>
</organism>
<dbReference type="EMBL" id="MNAD01001612">
    <property type="protein sequence ID" value="OJT03480.1"/>
    <property type="molecule type" value="Genomic_DNA"/>
</dbReference>
<feature type="domain" description="RING-type" evidence="9">
    <location>
        <begin position="197"/>
        <end position="438"/>
    </location>
</feature>
<dbReference type="Pfam" id="PF01485">
    <property type="entry name" value="IBR"/>
    <property type="match status" value="1"/>
</dbReference>
<comment type="caution">
    <text evidence="10">The sequence shown here is derived from an EMBL/GenBank/DDBJ whole genome shotgun (WGS) entry which is preliminary data.</text>
</comment>
<dbReference type="GO" id="GO:0016567">
    <property type="term" value="P:protein ubiquitination"/>
    <property type="evidence" value="ECO:0007669"/>
    <property type="project" value="InterPro"/>
</dbReference>
<sequence>MTEVASHDMLSELLIAKMLEDDMRELENARAAEEFQLSETLRSSALAAGRFPKKIQPVSLGRSDHDVALEILAAEVLVNKDAVIAQSWQHAEDSNLIASRQYAQKLVAAEKKSAIDAEFARRLQQAIDNGDDVEMRDAESVLGQHAIEDIMAGDMNEKGKGKIRAAFKGKGIQFDLPPPPYHEYNIVKKEENGPTNLYPTCGICMEPFQATYSPAAAARSANSSSRLQFGTSLSCPLSHSYCLSCLNGYINSKLDPEGNGSVGQNAVVFPIRCPECPIAEWPEGIPDEIAQRVLSEKGMVLWHHQKLLDSLPRHYCPNPRCSALVQLDEDSEDPQAICPSCNSVICVPCRVVWHGDLTCEEYQALPLDDRSPEDQKALQLMKAENWRRCPSCSFIVELAVGCNHITCRCKAEFCFKCGSIWDVRNKRCSREPSCDLWDDEMLLEERERAREREQAARPPLREHLRLGMAIAVRPAPPPYVPPAMYVPQPRIEDDGELSWITDPDVICTRHWFTAAMINTLTCQYCDTKLNSLADLRYHLTHVRRHAVYACCGRFFKREVDYERHMGARYDHEHEFRRD</sequence>
<dbReference type="GO" id="GO:0061630">
    <property type="term" value="F:ubiquitin protein ligase activity"/>
    <property type="evidence" value="ECO:0007669"/>
    <property type="project" value="UniProtKB-EC"/>
</dbReference>
<evidence type="ECO:0000313" key="11">
    <source>
        <dbReference type="Proteomes" id="UP000184267"/>
    </source>
</evidence>
<keyword evidence="6" id="KW-0863">Zinc-finger</keyword>
<evidence type="ECO:0000313" key="10">
    <source>
        <dbReference type="EMBL" id="OJT03480.1"/>
    </source>
</evidence>
<keyword evidence="5" id="KW-0677">Repeat</keyword>
<dbReference type="Pfam" id="PF22191">
    <property type="entry name" value="IBR_1"/>
    <property type="match status" value="1"/>
</dbReference>
<dbReference type="SMART" id="SM00647">
    <property type="entry name" value="IBR"/>
    <property type="match status" value="2"/>
</dbReference>
<dbReference type="CDD" id="cd22582">
    <property type="entry name" value="BRcat_RBR_unk"/>
    <property type="match status" value="1"/>
</dbReference>
<dbReference type="CDD" id="cd22584">
    <property type="entry name" value="Rcat_RBR_unk"/>
    <property type="match status" value="1"/>
</dbReference>
<evidence type="ECO:0000256" key="1">
    <source>
        <dbReference type="ARBA" id="ARBA00001798"/>
    </source>
</evidence>
<dbReference type="SUPFAM" id="SSF57850">
    <property type="entry name" value="RING/U-box"/>
    <property type="match status" value="3"/>
</dbReference>
<dbReference type="EC" id="2.3.2.31" evidence="2"/>
<evidence type="ECO:0000256" key="4">
    <source>
        <dbReference type="ARBA" id="ARBA00022723"/>
    </source>
</evidence>
<dbReference type="OMA" id="ITCRCKT"/>
<dbReference type="Proteomes" id="UP000184267">
    <property type="component" value="Unassembled WGS sequence"/>
</dbReference>
<keyword evidence="4" id="KW-0479">Metal-binding</keyword>
<dbReference type="InterPro" id="IPR031127">
    <property type="entry name" value="E3_UB_ligase_RBR"/>
</dbReference>
<dbReference type="STRING" id="154538.A0A1M2V766"/>
<proteinExistence type="predicted"/>
<evidence type="ECO:0000256" key="7">
    <source>
        <dbReference type="ARBA" id="ARBA00022786"/>
    </source>
</evidence>
<dbReference type="PANTHER" id="PTHR11685">
    <property type="entry name" value="RBR FAMILY RING FINGER AND IBR DOMAIN-CONTAINING"/>
    <property type="match status" value="1"/>
</dbReference>
<dbReference type="AlphaFoldDB" id="A0A1M2V766"/>
<accession>A0A1M2V766</accession>
<evidence type="ECO:0000259" key="9">
    <source>
        <dbReference type="PROSITE" id="PS51873"/>
    </source>
</evidence>
<protein>
    <recommendedName>
        <fullName evidence="2">RBR-type E3 ubiquitin transferase</fullName>
        <ecNumber evidence="2">2.3.2.31</ecNumber>
    </recommendedName>
</protein>
<keyword evidence="8" id="KW-0862">Zinc</keyword>
<dbReference type="OrthoDB" id="9977870at2759"/>
<dbReference type="InterPro" id="IPR044066">
    <property type="entry name" value="TRIAD_supradom"/>
</dbReference>
<evidence type="ECO:0000256" key="2">
    <source>
        <dbReference type="ARBA" id="ARBA00012251"/>
    </source>
</evidence>
<evidence type="ECO:0000256" key="3">
    <source>
        <dbReference type="ARBA" id="ARBA00022679"/>
    </source>
</evidence>
<reference evidence="10 11" key="1">
    <citation type="submission" date="2016-10" db="EMBL/GenBank/DDBJ databases">
        <title>Genome sequence of the basidiomycete white-rot fungus Trametes pubescens.</title>
        <authorList>
            <person name="Makela M.R."/>
            <person name="Granchi Z."/>
            <person name="Peng M."/>
            <person name="De Vries R.P."/>
            <person name="Grigoriev I."/>
            <person name="Riley R."/>
            <person name="Hilden K."/>
        </authorList>
    </citation>
    <scope>NUCLEOTIDE SEQUENCE [LARGE SCALE GENOMIC DNA]</scope>
    <source>
        <strain evidence="10 11">FBCC735</strain>
    </source>
</reference>
<keyword evidence="3" id="KW-0808">Transferase</keyword>
<name>A0A1M2V766_TRAPU</name>
<evidence type="ECO:0000256" key="8">
    <source>
        <dbReference type="ARBA" id="ARBA00022833"/>
    </source>
</evidence>
<keyword evidence="7" id="KW-0833">Ubl conjugation pathway</keyword>
<comment type="catalytic activity">
    <reaction evidence="1">
        <text>[E2 ubiquitin-conjugating enzyme]-S-ubiquitinyl-L-cysteine + [acceptor protein]-L-lysine = [E2 ubiquitin-conjugating enzyme]-L-cysteine + [acceptor protein]-N(6)-ubiquitinyl-L-lysine.</text>
        <dbReference type="EC" id="2.3.2.31"/>
    </reaction>
</comment>
<dbReference type="InterPro" id="IPR002867">
    <property type="entry name" value="IBR_dom"/>
</dbReference>
<evidence type="ECO:0000256" key="6">
    <source>
        <dbReference type="ARBA" id="ARBA00022771"/>
    </source>
</evidence>
<keyword evidence="11" id="KW-1185">Reference proteome</keyword>
<gene>
    <name evidence="10" type="ORF">TRAPUB_5899</name>
</gene>
<evidence type="ECO:0000256" key="5">
    <source>
        <dbReference type="ARBA" id="ARBA00022737"/>
    </source>
</evidence>